<dbReference type="AlphaFoldDB" id="F8NFJ0"/>
<sequence>MSLPLIVAQYGITGHPTRTEHWSIAILSSKMNARIFELAGNYDTFVYAPKTVTRFTQSQSMMGGCHIANIPASRVNWLEERLKSVPVIRNDPNFDCQTWVIEALRLMKYDGVISQNISEVAIRTEMAKEKERWDVADDTVEVRLFP</sequence>
<accession>F8NFJ0</accession>
<name>F8NFJ0_SERL9</name>
<dbReference type="Pfam" id="PF20174">
    <property type="entry name" value="DUF6540"/>
    <property type="match status" value="1"/>
</dbReference>
<dbReference type="OrthoDB" id="37659at2759"/>
<dbReference type="Proteomes" id="UP000008064">
    <property type="component" value="Unassembled WGS sequence"/>
</dbReference>
<proteinExistence type="predicted"/>
<organism>
    <name type="scientific">Serpula lacrymans var. lacrymans (strain S7.9)</name>
    <name type="common">Dry rot fungus</name>
    <dbReference type="NCBI Taxonomy" id="578457"/>
    <lineage>
        <taxon>Eukaryota</taxon>
        <taxon>Fungi</taxon>
        <taxon>Dikarya</taxon>
        <taxon>Basidiomycota</taxon>
        <taxon>Agaricomycotina</taxon>
        <taxon>Agaricomycetes</taxon>
        <taxon>Agaricomycetidae</taxon>
        <taxon>Boletales</taxon>
        <taxon>Coniophorineae</taxon>
        <taxon>Serpulaceae</taxon>
        <taxon>Serpula</taxon>
    </lineage>
</organism>
<evidence type="ECO:0000313" key="1">
    <source>
        <dbReference type="EMBL" id="EGO31234.1"/>
    </source>
</evidence>
<dbReference type="InterPro" id="IPR046670">
    <property type="entry name" value="DUF6540"/>
</dbReference>
<protein>
    <submittedName>
        <fullName evidence="1">Uncharacterized protein</fullName>
    </submittedName>
</protein>
<reference evidence="1" key="1">
    <citation type="submission" date="2011-04" db="EMBL/GenBank/DDBJ databases">
        <title>Evolution of plant cell wall degrading machinery underlies the functional diversity of forest fungi.</title>
        <authorList>
            <consortium name="US DOE Joint Genome Institute (JGI-PGF)"/>
            <person name="Eastwood D.C."/>
            <person name="Floudas D."/>
            <person name="Binder M."/>
            <person name="Majcherczyk A."/>
            <person name="Schneider P."/>
            <person name="Aerts A."/>
            <person name="Asiegbu F.O."/>
            <person name="Baker S.E."/>
            <person name="Barry K."/>
            <person name="Bendiksby M."/>
            <person name="Blumentritt M."/>
            <person name="Coutinho P.M."/>
            <person name="Cullen D."/>
            <person name="Cullen D."/>
            <person name="Gathman A."/>
            <person name="Goodell B."/>
            <person name="Henrissat B."/>
            <person name="Ihrmark K."/>
            <person name="Kauserud H."/>
            <person name="Kohler A."/>
            <person name="LaButti K."/>
            <person name="Lapidus A."/>
            <person name="Lavin J.L."/>
            <person name="Lee Y.-H."/>
            <person name="Lindquist E."/>
            <person name="Lilly W."/>
            <person name="Lucas S."/>
            <person name="Morin E."/>
            <person name="Murat C."/>
            <person name="Oguiza J.A."/>
            <person name="Park J."/>
            <person name="Pisabarro A.G."/>
            <person name="Riley R."/>
            <person name="Rosling A."/>
            <person name="Salamov A."/>
            <person name="Schmidt O."/>
            <person name="Schmutz J."/>
            <person name="Skrede I."/>
            <person name="Stenlid J."/>
            <person name="Wiebenga A."/>
            <person name="Xie X."/>
            <person name="Kues U."/>
            <person name="Hibbett D.S."/>
            <person name="Hoffmeister D."/>
            <person name="Hogberg N."/>
            <person name="Martin F."/>
            <person name="Grigoriev I.V."/>
            <person name="Watkinson S.C."/>
        </authorList>
    </citation>
    <scope>NUCLEOTIDE SEQUENCE</scope>
    <source>
        <strain evidence="1">S7.9</strain>
    </source>
</reference>
<dbReference type="RefSeq" id="XP_007313118.1">
    <property type="nucleotide sequence ID" value="XM_007313056.1"/>
</dbReference>
<gene>
    <name evidence="1" type="ORF">SERLADRAFT_377101</name>
</gene>
<dbReference type="EMBL" id="GL945428">
    <property type="protein sequence ID" value="EGO31234.1"/>
    <property type="molecule type" value="Genomic_DNA"/>
</dbReference>
<dbReference type="GeneID" id="18810682"/>
<dbReference type="KEGG" id="sla:SERLADRAFT_377101"/>
<dbReference type="HOGENOM" id="CLU_116351_2_0_1"/>